<proteinExistence type="predicted"/>
<dbReference type="OrthoDB" id="10486202at2759"/>
<dbReference type="EMBL" id="CACVKT020003589">
    <property type="protein sequence ID" value="CAC5384556.1"/>
    <property type="molecule type" value="Genomic_DNA"/>
</dbReference>
<reference evidence="1 2" key="1">
    <citation type="submission" date="2020-06" db="EMBL/GenBank/DDBJ databases">
        <authorList>
            <person name="Li R."/>
            <person name="Bekaert M."/>
        </authorList>
    </citation>
    <scope>NUCLEOTIDE SEQUENCE [LARGE SCALE GENOMIC DNA]</scope>
    <source>
        <strain evidence="2">wild</strain>
    </source>
</reference>
<keyword evidence="2" id="KW-1185">Reference proteome</keyword>
<sequence>MQNQLEQEAVSVRLYNYMCEEVVGSENIVRYRRMYYKLHEEISNDNELELISSGSKAEGLDLPVRILKVSTKMQNQLELETVSVLLYKYLCEKVVGSENIVRYRRLYHKLHDDISSDNCVEIISSGSRAEDLDLPRSHFDAMILWKLWEVYEDRPKDKEDI</sequence>
<dbReference type="Proteomes" id="UP000507470">
    <property type="component" value="Unassembled WGS sequence"/>
</dbReference>
<evidence type="ECO:0000313" key="2">
    <source>
        <dbReference type="Proteomes" id="UP000507470"/>
    </source>
</evidence>
<dbReference type="AlphaFoldDB" id="A0A6J8BLT1"/>
<gene>
    <name evidence="1" type="ORF">MCOR_20183</name>
</gene>
<protein>
    <submittedName>
        <fullName evidence="1">Uncharacterized protein</fullName>
    </submittedName>
</protein>
<name>A0A6J8BLT1_MYTCO</name>
<accession>A0A6J8BLT1</accession>
<evidence type="ECO:0000313" key="1">
    <source>
        <dbReference type="EMBL" id="CAC5384556.1"/>
    </source>
</evidence>
<organism evidence="1 2">
    <name type="scientific">Mytilus coruscus</name>
    <name type="common">Sea mussel</name>
    <dbReference type="NCBI Taxonomy" id="42192"/>
    <lineage>
        <taxon>Eukaryota</taxon>
        <taxon>Metazoa</taxon>
        <taxon>Spiralia</taxon>
        <taxon>Lophotrochozoa</taxon>
        <taxon>Mollusca</taxon>
        <taxon>Bivalvia</taxon>
        <taxon>Autobranchia</taxon>
        <taxon>Pteriomorphia</taxon>
        <taxon>Mytilida</taxon>
        <taxon>Mytiloidea</taxon>
        <taxon>Mytilidae</taxon>
        <taxon>Mytilinae</taxon>
        <taxon>Mytilus</taxon>
    </lineage>
</organism>